<dbReference type="RefSeq" id="WP_012655805.1">
    <property type="nucleotide sequence ID" value="NC_011992.1"/>
</dbReference>
<dbReference type="Proteomes" id="UP000000450">
    <property type="component" value="Chromosome"/>
</dbReference>
<proteinExistence type="predicted"/>
<organism evidence="1 2">
    <name type="scientific">Acidovorax ebreus (strain TPSY)</name>
    <name type="common">Diaphorobacter sp. (strain TPSY)</name>
    <dbReference type="NCBI Taxonomy" id="535289"/>
    <lineage>
        <taxon>Bacteria</taxon>
        <taxon>Pseudomonadati</taxon>
        <taxon>Pseudomonadota</taxon>
        <taxon>Betaproteobacteria</taxon>
        <taxon>Burkholderiales</taxon>
        <taxon>Comamonadaceae</taxon>
        <taxon>Diaphorobacter</taxon>
    </lineage>
</organism>
<sequence>MPHSPITAGTKVVYQEGVYTVRAVDGNVLELAYHTGDFFRLVHASSVLVCPPPATQTAASLPAPVAGQGAGTPSAFLAWECVDGPDPLPRWERHCGSRSEVLIGASFALLLDPWGNV</sequence>
<reference evidence="1 2" key="1">
    <citation type="journal article" date="2010" name="J. Bacteriol.">
        <title>Completed genome sequence of the anaerobic iron-oxidizing bacterium Acidovorax ebreus strain TPSY.</title>
        <authorList>
            <person name="Byrne-Bailey K.G."/>
            <person name="Weber K.A."/>
            <person name="Chair A.H."/>
            <person name="Bose S."/>
            <person name="Knox T."/>
            <person name="Spanbauer T.L."/>
            <person name="Chertkov O."/>
            <person name="Coates J.D."/>
        </authorList>
    </citation>
    <scope>NUCLEOTIDE SEQUENCE [LARGE SCALE GENOMIC DNA]</scope>
    <source>
        <strain evidence="1 2">TPSY</strain>
    </source>
</reference>
<keyword evidence="2" id="KW-1185">Reference proteome</keyword>
<dbReference type="KEGG" id="dia:Dtpsy_0835"/>
<gene>
    <name evidence="1" type="ordered locus">Dtpsy_0835</name>
</gene>
<evidence type="ECO:0000313" key="2">
    <source>
        <dbReference type="Proteomes" id="UP000000450"/>
    </source>
</evidence>
<evidence type="ECO:0000313" key="1">
    <source>
        <dbReference type="EMBL" id="ACM32313.1"/>
    </source>
</evidence>
<dbReference type="EMBL" id="CP001392">
    <property type="protein sequence ID" value="ACM32313.1"/>
    <property type="molecule type" value="Genomic_DNA"/>
</dbReference>
<name>A0A9J9QBN1_ACIET</name>
<accession>A0A9J9QBN1</accession>
<dbReference type="AlphaFoldDB" id="A0A9J9QBN1"/>
<protein>
    <submittedName>
        <fullName evidence="1">Uncharacterized protein</fullName>
    </submittedName>
</protein>